<dbReference type="RefSeq" id="WP_267780410.1">
    <property type="nucleotide sequence ID" value="NZ_CP113089.1"/>
</dbReference>
<dbReference type="KEGG" id="mdb:OVN18_09100"/>
<evidence type="ECO:0000313" key="3">
    <source>
        <dbReference type="Proteomes" id="UP001164706"/>
    </source>
</evidence>
<accession>A0A9E8SAJ9</accession>
<evidence type="ECO:0000259" key="1">
    <source>
        <dbReference type="Pfam" id="PF04480"/>
    </source>
</evidence>
<dbReference type="Proteomes" id="UP001164706">
    <property type="component" value="Chromosome"/>
</dbReference>
<evidence type="ECO:0000313" key="2">
    <source>
        <dbReference type="EMBL" id="WAB80722.1"/>
    </source>
</evidence>
<dbReference type="EMBL" id="CP113089">
    <property type="protein sequence ID" value="WAB80722.1"/>
    <property type="molecule type" value="Genomic_DNA"/>
</dbReference>
<feature type="domain" description="DUF559" evidence="1">
    <location>
        <begin position="184"/>
        <end position="275"/>
    </location>
</feature>
<gene>
    <name evidence="2" type="ORF">OVN18_09100</name>
</gene>
<dbReference type="Pfam" id="PF04480">
    <property type="entry name" value="DUF559"/>
    <property type="match status" value="1"/>
</dbReference>
<keyword evidence="3" id="KW-1185">Reference proteome</keyword>
<sequence>MHHVHRLLDARGGAIATHELIDEGFGRRARERLIEGGVLRRARQGWFVRPDLDPVILMAVRVGGSLTCGHALRQHGVWALDHPEIHARVVHPGSRLRDERDSRRRRSAGSTAIVHWTRRPDEHERLVATVSDALSDYRRCVPEPWYLASLDSALHHAPLERDALRRAGHPAGTAGIDGVCESGTETMFWLAIRQLLPSVSRQKLIPGVGRVDFLIGERLVVEIDSREFHDIASGRAADRRRDLDLSLAGYRCLRFDYDQIVNHLDRVVAAVLAAVSRGDHLR</sequence>
<dbReference type="Gene3D" id="3.40.960.10">
    <property type="entry name" value="VSR Endonuclease"/>
    <property type="match status" value="1"/>
</dbReference>
<dbReference type="AlphaFoldDB" id="A0A9E8SAJ9"/>
<dbReference type="InterPro" id="IPR007569">
    <property type="entry name" value="DUF559"/>
</dbReference>
<protein>
    <submittedName>
        <fullName evidence="2">DUF559 domain-containing protein</fullName>
    </submittedName>
</protein>
<organism evidence="2 3">
    <name type="scientific">Microcella daejeonensis</name>
    <dbReference type="NCBI Taxonomy" id="2994971"/>
    <lineage>
        <taxon>Bacteria</taxon>
        <taxon>Bacillati</taxon>
        <taxon>Actinomycetota</taxon>
        <taxon>Actinomycetes</taxon>
        <taxon>Micrococcales</taxon>
        <taxon>Microbacteriaceae</taxon>
        <taxon>Microcella</taxon>
    </lineage>
</organism>
<reference evidence="2" key="1">
    <citation type="submission" date="2022-11" db="EMBL/GenBank/DDBJ databases">
        <title>Description of Microcella daejonensis nov. sp, isolated from riverside soil.</title>
        <authorList>
            <person name="Molina K.M."/>
            <person name="Kim S.B."/>
        </authorList>
    </citation>
    <scope>NUCLEOTIDE SEQUENCE</scope>
    <source>
        <strain evidence="2">MMS21-STM12</strain>
    </source>
</reference>
<proteinExistence type="predicted"/>
<name>A0A9E8SAJ9_9MICO</name>